<dbReference type="EMBL" id="JAJJMB010000061">
    <property type="protein sequence ID" value="KAI3963494.1"/>
    <property type="molecule type" value="Genomic_DNA"/>
</dbReference>
<accession>A0AAD4TLV2</accession>
<evidence type="ECO:0000256" key="1">
    <source>
        <dbReference type="ARBA" id="ARBA00022884"/>
    </source>
</evidence>
<evidence type="ECO:0000313" key="5">
    <source>
        <dbReference type="Proteomes" id="UP001202328"/>
    </source>
</evidence>
<comment type="caution">
    <text evidence="4">The sequence shown here is derived from an EMBL/GenBank/DDBJ whole genome shotgun (WGS) entry which is preliminary data.</text>
</comment>
<dbReference type="GO" id="GO:0005730">
    <property type="term" value="C:nucleolus"/>
    <property type="evidence" value="ECO:0007669"/>
    <property type="project" value="TreeGrafter"/>
</dbReference>
<dbReference type="SUPFAM" id="SSF54928">
    <property type="entry name" value="RNA-binding domain, RBD"/>
    <property type="match status" value="1"/>
</dbReference>
<dbReference type="InterPro" id="IPR035979">
    <property type="entry name" value="RBD_domain_sf"/>
</dbReference>
<protein>
    <recommendedName>
        <fullName evidence="3">RRM domain-containing protein</fullName>
    </recommendedName>
</protein>
<gene>
    <name evidence="4" type="ORF">MKW98_022916</name>
</gene>
<name>A0AAD4TLV2_9MAGN</name>
<sequence>MATGETISGYVPCSILTHDSCVCLILQPTTPSAPQVQSTEASKTVTVRNIPFSIHKSDAGEVVYACYDKLHKESCHIEYKGSCHIVFATEETAKKALELDGQNLCNREIVVDRYGTRTTGASKTLIAKHLSLSITKSDVIKFFKQAGEIIDVRFSSLDNGKFSGHCHIEFATEEGAEKVNSPAYAPEFWKFCILNCTHD</sequence>
<evidence type="ECO:0000313" key="4">
    <source>
        <dbReference type="EMBL" id="KAI3963494.1"/>
    </source>
</evidence>
<dbReference type="Gene3D" id="3.30.70.330">
    <property type="match status" value="2"/>
</dbReference>
<keyword evidence="1 2" id="KW-0694">RNA-binding</keyword>
<dbReference type="PROSITE" id="PS50102">
    <property type="entry name" value="RRM"/>
    <property type="match status" value="1"/>
</dbReference>
<dbReference type="InterPro" id="IPR000504">
    <property type="entry name" value="RRM_dom"/>
</dbReference>
<feature type="domain" description="RRM" evidence="3">
    <location>
        <begin position="123"/>
        <end position="179"/>
    </location>
</feature>
<dbReference type="SMART" id="SM00360">
    <property type="entry name" value="RRM"/>
    <property type="match status" value="2"/>
</dbReference>
<dbReference type="PANTHER" id="PTHR23236:SF11">
    <property type="entry name" value="EUKARYOTIC TRANSLATION INITIATION FACTOR 4H"/>
    <property type="match status" value="1"/>
</dbReference>
<dbReference type="Pfam" id="PF00076">
    <property type="entry name" value="RRM_1"/>
    <property type="match status" value="1"/>
</dbReference>
<reference evidence="4" key="1">
    <citation type="submission" date="2022-04" db="EMBL/GenBank/DDBJ databases">
        <title>A functionally conserved STORR gene fusion in Papaver species that diverged 16.8 million years ago.</title>
        <authorList>
            <person name="Catania T."/>
        </authorList>
    </citation>
    <scope>NUCLEOTIDE SEQUENCE</scope>
    <source>
        <strain evidence="4">S-188037</strain>
    </source>
</reference>
<dbReference type="Proteomes" id="UP001202328">
    <property type="component" value="Unassembled WGS sequence"/>
</dbReference>
<proteinExistence type="predicted"/>
<evidence type="ECO:0000256" key="2">
    <source>
        <dbReference type="PROSITE-ProRule" id="PRU00176"/>
    </source>
</evidence>
<evidence type="ECO:0000259" key="3">
    <source>
        <dbReference type="PROSITE" id="PS50102"/>
    </source>
</evidence>
<organism evidence="4 5">
    <name type="scientific">Papaver atlanticum</name>
    <dbReference type="NCBI Taxonomy" id="357466"/>
    <lineage>
        <taxon>Eukaryota</taxon>
        <taxon>Viridiplantae</taxon>
        <taxon>Streptophyta</taxon>
        <taxon>Embryophyta</taxon>
        <taxon>Tracheophyta</taxon>
        <taxon>Spermatophyta</taxon>
        <taxon>Magnoliopsida</taxon>
        <taxon>Ranunculales</taxon>
        <taxon>Papaveraceae</taxon>
        <taxon>Papaveroideae</taxon>
        <taxon>Papaver</taxon>
    </lineage>
</organism>
<dbReference type="AlphaFoldDB" id="A0AAD4TLV2"/>
<dbReference type="PANTHER" id="PTHR23236">
    <property type="entry name" value="EUKARYOTIC TRANSLATION INITIATION FACTOR 4B/4H"/>
    <property type="match status" value="1"/>
</dbReference>
<keyword evidence="5" id="KW-1185">Reference proteome</keyword>
<dbReference type="GO" id="GO:0003723">
    <property type="term" value="F:RNA binding"/>
    <property type="evidence" value="ECO:0007669"/>
    <property type="project" value="UniProtKB-UniRule"/>
</dbReference>
<dbReference type="InterPro" id="IPR012677">
    <property type="entry name" value="Nucleotide-bd_a/b_plait_sf"/>
</dbReference>